<organism evidence="8 9">
    <name type="scientific">Erysiphe neolycopersici</name>
    <dbReference type="NCBI Taxonomy" id="212602"/>
    <lineage>
        <taxon>Eukaryota</taxon>
        <taxon>Fungi</taxon>
        <taxon>Dikarya</taxon>
        <taxon>Ascomycota</taxon>
        <taxon>Pezizomycotina</taxon>
        <taxon>Leotiomycetes</taxon>
        <taxon>Erysiphales</taxon>
        <taxon>Erysiphaceae</taxon>
        <taxon>Erysiphe</taxon>
    </lineage>
</organism>
<dbReference type="EMBL" id="MCFK01005447">
    <property type="protein sequence ID" value="RKF60082.1"/>
    <property type="molecule type" value="Genomic_DNA"/>
</dbReference>
<dbReference type="OrthoDB" id="9989144at2759"/>
<evidence type="ECO:0000313" key="8">
    <source>
        <dbReference type="EMBL" id="RKF60082.1"/>
    </source>
</evidence>
<feature type="region of interest" description="Disordered" evidence="7">
    <location>
        <begin position="235"/>
        <end position="257"/>
    </location>
</feature>
<dbReference type="InterPro" id="IPR036291">
    <property type="entry name" value="NAD(P)-bd_dom_sf"/>
</dbReference>
<name>A0A420HRN6_9PEZI</name>
<evidence type="ECO:0000256" key="3">
    <source>
        <dbReference type="ARBA" id="ARBA00022955"/>
    </source>
</evidence>
<evidence type="ECO:0000256" key="5">
    <source>
        <dbReference type="ARBA" id="ARBA00023098"/>
    </source>
</evidence>
<keyword evidence="5" id="KW-0443">Lipid metabolism</keyword>
<evidence type="ECO:0000256" key="6">
    <source>
        <dbReference type="ARBA" id="ARBA00023593"/>
    </source>
</evidence>
<dbReference type="Proteomes" id="UP000286134">
    <property type="component" value="Unassembled WGS sequence"/>
</dbReference>
<evidence type="ECO:0000256" key="4">
    <source>
        <dbReference type="ARBA" id="ARBA00023002"/>
    </source>
</evidence>
<evidence type="ECO:0000313" key="9">
    <source>
        <dbReference type="Proteomes" id="UP000286134"/>
    </source>
</evidence>
<keyword evidence="9" id="KW-1185">Reference proteome</keyword>
<keyword evidence="2" id="KW-0521">NADP</keyword>
<gene>
    <name evidence="8" type="ORF">OnM2_054055</name>
</gene>
<dbReference type="AlphaFoldDB" id="A0A420HRN6"/>
<dbReference type="STRING" id="212602.A0A420HRN6"/>
<evidence type="ECO:0000256" key="1">
    <source>
        <dbReference type="ARBA" id="ARBA00022516"/>
    </source>
</evidence>
<keyword evidence="3" id="KW-0752">Steroid biosynthesis</keyword>
<dbReference type="PANTHER" id="PTHR43647">
    <property type="entry name" value="DEHYDROGENASE"/>
    <property type="match status" value="1"/>
</dbReference>
<keyword evidence="1" id="KW-0444">Lipid biosynthesis</keyword>
<proteinExistence type="inferred from homology"/>
<dbReference type="Gene3D" id="3.40.50.720">
    <property type="entry name" value="NAD(P)-binding Rossmann-like Domain"/>
    <property type="match status" value="1"/>
</dbReference>
<comment type="similarity">
    <text evidence="6">Belongs to the short-chain dehydrogenases/reductases (SDR) family. ERG27 subfamily.</text>
</comment>
<dbReference type="GO" id="GO:0005789">
    <property type="term" value="C:endoplasmic reticulum membrane"/>
    <property type="evidence" value="ECO:0007669"/>
    <property type="project" value="TreeGrafter"/>
</dbReference>
<dbReference type="GO" id="GO:0006696">
    <property type="term" value="P:ergosterol biosynthetic process"/>
    <property type="evidence" value="ECO:0007669"/>
    <property type="project" value="TreeGrafter"/>
</dbReference>
<dbReference type="InterPro" id="IPR051593">
    <property type="entry name" value="Ergosterol_Biosynth_ERG27"/>
</dbReference>
<dbReference type="SUPFAM" id="SSF51735">
    <property type="entry name" value="NAD(P)-binding Rossmann-fold domains"/>
    <property type="match status" value="1"/>
</dbReference>
<evidence type="ECO:0000256" key="2">
    <source>
        <dbReference type="ARBA" id="ARBA00022857"/>
    </source>
</evidence>
<reference evidence="8 9" key="1">
    <citation type="journal article" date="2018" name="BMC Genomics">
        <title>Comparative genome analyses reveal sequence features reflecting distinct modes of host-adaptation between dicot and monocot powdery mildew.</title>
        <authorList>
            <person name="Wu Y."/>
            <person name="Ma X."/>
            <person name="Pan Z."/>
            <person name="Kale S.D."/>
            <person name="Song Y."/>
            <person name="King H."/>
            <person name="Zhang Q."/>
            <person name="Presley C."/>
            <person name="Deng X."/>
            <person name="Wei C.I."/>
            <person name="Xiao S."/>
        </authorList>
    </citation>
    <scope>NUCLEOTIDE SEQUENCE [LARGE SCALE GENOMIC DNA]</scope>
    <source>
        <strain evidence="8">UMSG2</strain>
    </source>
</reference>
<dbReference type="GO" id="GO:0005811">
    <property type="term" value="C:lipid droplet"/>
    <property type="evidence" value="ECO:0007669"/>
    <property type="project" value="TreeGrafter"/>
</dbReference>
<sequence length="529" mass="58733">MTSDFTGFPPVETGDGQLYVLVTGARGYLGYGIATRLIDEFLFLTKNSPDKKLTLIICTRSSSQSHLTISRLRTHLKTHVKYSHITDEKRTKVEAQGSEYKWKDLLQRVLFLGVEADLCDIKSIYALADKLVNGSIKSPNFSDMGVNKSSFNVSPLVKNSNQTSIHTEKNSISEASESVHQLPRIDAIIFTAGVGGWTGIRFDSLLKEFFSSPVEAMTRPKYNISKVGALVKPQSSYKTRKESEKTASLSSDSEPDLVEPPLGEVFCSNVFGQYLLAHELMPLLSQAPNSDSQYGGKIIWVSSIANHSDSFSLDDFQGLRSLAPYESSKRLMDLLILPCEIPSVNIQAASFFDVSCTVSGRKKYNQALLDRSNSMLVRPKNYVVHPGIFQSNILPVPFIVALITKLIFYMTRWLGSPWHTIHPYTAAIAPVKIALVDNKILDEIGSTKVKWGSATDSAGNAIIRKTEVPDWGLDGNVVTGEMNDGRKRGSDAVSKDSIEAFELLSAECWKNMEELRQQWQTTLRLKLSE</sequence>
<keyword evidence="4" id="KW-0560">Oxidoreductase</keyword>
<accession>A0A420HRN6</accession>
<dbReference type="GO" id="GO:0005741">
    <property type="term" value="C:mitochondrial outer membrane"/>
    <property type="evidence" value="ECO:0007669"/>
    <property type="project" value="TreeGrafter"/>
</dbReference>
<comment type="caution">
    <text evidence="8">The sequence shown here is derived from an EMBL/GenBank/DDBJ whole genome shotgun (WGS) entry which is preliminary data.</text>
</comment>
<protein>
    <submittedName>
        <fullName evidence="8">3-keto-steroid reductase</fullName>
    </submittedName>
</protein>
<dbReference type="PANTHER" id="PTHR43647:SF1">
    <property type="entry name" value="3-KETO-STEROID REDUCTASE ERG27"/>
    <property type="match status" value="1"/>
</dbReference>
<evidence type="ECO:0000256" key="7">
    <source>
        <dbReference type="SAM" id="MobiDB-lite"/>
    </source>
</evidence>
<dbReference type="GO" id="GO:0000253">
    <property type="term" value="F:3-beta-hydroxysteroid 3-dehydrogenase (NADP+) activity"/>
    <property type="evidence" value="ECO:0007669"/>
    <property type="project" value="TreeGrafter"/>
</dbReference>